<dbReference type="RefSeq" id="WP_221047660.1">
    <property type="nucleotide sequence ID" value="NZ_AP019782.1"/>
</dbReference>
<gene>
    <name evidence="2" type="ORF">MoryE10_32280</name>
</gene>
<protein>
    <recommendedName>
        <fullName evidence="1">Glycosyltransferase subfamily 4-like N-terminal domain-containing protein</fullName>
    </recommendedName>
</protein>
<sequence>MRIVYASFDEVPSFKAASTHILANCREVMGRHDLTLLTLGDTPLPPQAGLRHITAALREKNYLRRGLAFREFVRYRLRHIRPALFHFRTPWEGLLAGQTGLPSVYEVNGLPSVELPYLYRDAGPQVLEVLRQWEQRCLDHASAIVCPSERIRTCLLSRYRVRDPGRINVIPNGYDPVAPTPSPATDGPLRAVYLGTLHPWQGILWSLRAFAPLRGRWELDIYGVGQRAWLRWAEKRLIRYGLEDQVRLHPPLERGRLERELGHYHAGLAPLLKTERNAEQGCCPVKIMDYLAHGLVTVAPDLAAVRAMLQHQRNSVLYTPNSLQGFSGALEELHRRRAELPAMRRAVRDSLDDLPSWNECSRRLLAIYESIA</sequence>
<reference evidence="2" key="1">
    <citation type="submission" date="2019-06" db="EMBL/GenBank/DDBJ databases">
        <title>Complete genome sequence of Methylogaea oryzae strain JCM16910.</title>
        <authorList>
            <person name="Asakawa S."/>
        </authorList>
    </citation>
    <scope>NUCLEOTIDE SEQUENCE</scope>
    <source>
        <strain evidence="2">E10</strain>
    </source>
</reference>
<dbReference type="PANTHER" id="PTHR12526">
    <property type="entry name" value="GLYCOSYLTRANSFERASE"/>
    <property type="match status" value="1"/>
</dbReference>
<accession>A0A8D4VRX7</accession>
<dbReference type="Pfam" id="PF13692">
    <property type="entry name" value="Glyco_trans_1_4"/>
    <property type="match status" value="1"/>
</dbReference>
<dbReference type="InterPro" id="IPR028098">
    <property type="entry name" value="Glyco_trans_4-like_N"/>
</dbReference>
<proteinExistence type="predicted"/>
<keyword evidence="3" id="KW-1185">Reference proteome</keyword>
<evidence type="ECO:0000313" key="3">
    <source>
        <dbReference type="Proteomes" id="UP000824988"/>
    </source>
</evidence>
<dbReference type="EMBL" id="AP019782">
    <property type="protein sequence ID" value="BBL72622.1"/>
    <property type="molecule type" value="Genomic_DNA"/>
</dbReference>
<feature type="domain" description="Glycosyltransferase subfamily 4-like N-terminal" evidence="1">
    <location>
        <begin position="18"/>
        <end position="176"/>
    </location>
</feature>
<dbReference type="AlphaFoldDB" id="A0A8D4VRX7"/>
<evidence type="ECO:0000313" key="2">
    <source>
        <dbReference type="EMBL" id="BBL72622.1"/>
    </source>
</evidence>
<name>A0A8D4VRX7_9GAMM</name>
<dbReference type="KEGG" id="moz:MoryE10_32280"/>
<organism evidence="2 3">
    <name type="scientific">Methylogaea oryzae</name>
    <dbReference type="NCBI Taxonomy" id="1295382"/>
    <lineage>
        <taxon>Bacteria</taxon>
        <taxon>Pseudomonadati</taxon>
        <taxon>Pseudomonadota</taxon>
        <taxon>Gammaproteobacteria</taxon>
        <taxon>Methylococcales</taxon>
        <taxon>Methylococcaceae</taxon>
        <taxon>Methylogaea</taxon>
    </lineage>
</organism>
<evidence type="ECO:0000259" key="1">
    <source>
        <dbReference type="Pfam" id="PF13439"/>
    </source>
</evidence>
<dbReference type="Pfam" id="PF13439">
    <property type="entry name" value="Glyco_transf_4"/>
    <property type="match status" value="1"/>
</dbReference>
<dbReference type="PANTHER" id="PTHR12526:SF600">
    <property type="entry name" value="GLYCOSYL TRANSFERASE GROUP 1"/>
    <property type="match status" value="1"/>
</dbReference>
<dbReference type="Proteomes" id="UP000824988">
    <property type="component" value="Chromosome"/>
</dbReference>
<dbReference type="GO" id="GO:0016757">
    <property type="term" value="F:glycosyltransferase activity"/>
    <property type="evidence" value="ECO:0007669"/>
    <property type="project" value="UniProtKB-ARBA"/>
</dbReference>